<proteinExistence type="inferred from homology"/>
<gene>
    <name evidence="7" type="ORF">E1163_14400</name>
</gene>
<dbReference type="InterPro" id="IPR007627">
    <property type="entry name" value="RNA_pol_sigma70_r2"/>
</dbReference>
<feature type="domain" description="RNA polymerase sigma factor 70 region 4 type 2" evidence="6">
    <location>
        <begin position="108"/>
        <end position="160"/>
    </location>
</feature>
<dbReference type="NCBIfam" id="TIGR02937">
    <property type="entry name" value="sigma70-ECF"/>
    <property type="match status" value="1"/>
</dbReference>
<evidence type="ECO:0000313" key="7">
    <source>
        <dbReference type="EMBL" id="MTI26144.1"/>
    </source>
</evidence>
<dbReference type="InterPro" id="IPR013249">
    <property type="entry name" value="RNA_pol_sigma70_r4_t2"/>
</dbReference>
<dbReference type="Pfam" id="PF08281">
    <property type="entry name" value="Sigma70_r4_2"/>
    <property type="match status" value="1"/>
</dbReference>
<evidence type="ECO:0000256" key="3">
    <source>
        <dbReference type="ARBA" id="ARBA00023082"/>
    </source>
</evidence>
<evidence type="ECO:0000313" key="8">
    <source>
        <dbReference type="Proteomes" id="UP000798808"/>
    </source>
</evidence>
<dbReference type="EMBL" id="SMLW01000565">
    <property type="protein sequence ID" value="MTI26144.1"/>
    <property type="molecule type" value="Genomic_DNA"/>
</dbReference>
<dbReference type="Gene3D" id="1.10.10.10">
    <property type="entry name" value="Winged helix-like DNA-binding domain superfamily/Winged helix DNA-binding domain"/>
    <property type="match status" value="1"/>
</dbReference>
<dbReference type="PANTHER" id="PTHR43133:SF46">
    <property type="entry name" value="RNA POLYMERASE SIGMA-70 FACTOR ECF SUBFAMILY"/>
    <property type="match status" value="1"/>
</dbReference>
<keyword evidence="4" id="KW-0804">Transcription</keyword>
<dbReference type="Proteomes" id="UP000798808">
    <property type="component" value="Unassembled WGS sequence"/>
</dbReference>
<name>A0ABW9RPR6_9BACT</name>
<keyword evidence="2" id="KW-0805">Transcription regulation</keyword>
<dbReference type="SUPFAM" id="SSF88659">
    <property type="entry name" value="Sigma3 and sigma4 domains of RNA polymerase sigma factors"/>
    <property type="match status" value="1"/>
</dbReference>
<comment type="caution">
    <text evidence="7">The sequence shown here is derived from an EMBL/GenBank/DDBJ whole genome shotgun (WGS) entry which is preliminary data.</text>
</comment>
<reference evidence="7 8" key="1">
    <citation type="submission" date="2019-02" db="EMBL/GenBank/DDBJ databases">
        <authorList>
            <person name="Goldberg S.R."/>
            <person name="Haltli B.A."/>
            <person name="Correa H."/>
            <person name="Russell K.G."/>
        </authorList>
    </citation>
    <scope>NUCLEOTIDE SEQUENCE [LARGE SCALE GENOMIC DNA]</scope>
    <source>
        <strain evidence="7 8">JCM 16186</strain>
    </source>
</reference>
<comment type="similarity">
    <text evidence="1">Belongs to the sigma-70 factor family. ECF subfamily.</text>
</comment>
<dbReference type="InterPro" id="IPR039425">
    <property type="entry name" value="RNA_pol_sigma-70-like"/>
</dbReference>
<dbReference type="InterPro" id="IPR036388">
    <property type="entry name" value="WH-like_DNA-bd_sf"/>
</dbReference>
<feature type="non-terminal residue" evidence="7">
    <location>
        <position position="172"/>
    </location>
</feature>
<evidence type="ECO:0000256" key="2">
    <source>
        <dbReference type="ARBA" id="ARBA00023015"/>
    </source>
</evidence>
<dbReference type="SUPFAM" id="SSF88946">
    <property type="entry name" value="Sigma2 domain of RNA polymerase sigma factors"/>
    <property type="match status" value="1"/>
</dbReference>
<dbReference type="InterPro" id="IPR013324">
    <property type="entry name" value="RNA_pol_sigma_r3/r4-like"/>
</dbReference>
<dbReference type="Pfam" id="PF04542">
    <property type="entry name" value="Sigma70_r2"/>
    <property type="match status" value="1"/>
</dbReference>
<keyword evidence="8" id="KW-1185">Reference proteome</keyword>
<evidence type="ECO:0000256" key="1">
    <source>
        <dbReference type="ARBA" id="ARBA00010641"/>
    </source>
</evidence>
<evidence type="ECO:0000256" key="4">
    <source>
        <dbReference type="ARBA" id="ARBA00023163"/>
    </source>
</evidence>
<dbReference type="Gene3D" id="1.10.1740.10">
    <property type="match status" value="1"/>
</dbReference>
<dbReference type="PANTHER" id="PTHR43133">
    <property type="entry name" value="RNA POLYMERASE ECF-TYPE SIGMA FACTO"/>
    <property type="match status" value="1"/>
</dbReference>
<keyword evidence="3" id="KW-0731">Sigma factor</keyword>
<protein>
    <submittedName>
        <fullName evidence="7">Sigma-70 family RNA polymerase sigma factor</fullName>
    </submittedName>
</protein>
<dbReference type="InterPro" id="IPR013325">
    <property type="entry name" value="RNA_pol_sigma_r2"/>
</dbReference>
<dbReference type="RefSeq" id="WP_221418003.1">
    <property type="nucleotide sequence ID" value="NZ_BAAAFL010000010.1"/>
</dbReference>
<dbReference type="CDD" id="cd06171">
    <property type="entry name" value="Sigma70_r4"/>
    <property type="match status" value="1"/>
</dbReference>
<accession>A0ABW9RPR6</accession>
<dbReference type="InterPro" id="IPR014284">
    <property type="entry name" value="RNA_pol_sigma-70_dom"/>
</dbReference>
<sequence>MSDSVCRENNYQNIYRSNANKLRNFLYYRCGDMEKSEDLMHEAFIKLWENCKKVIMEKAKAFLFTTANRMFLNEVEHSKVVLSFAKDYKHKENHQNPEYILEEKEFKEQLEKAISSLPASQREVFLMNRVDKMSFQEIADIQGVSLSAVHKKMYKAMDKLKENIDILNNRKI</sequence>
<feature type="domain" description="RNA polymerase sigma-70 region 2" evidence="5">
    <location>
        <begin position="14"/>
        <end position="75"/>
    </location>
</feature>
<evidence type="ECO:0000259" key="5">
    <source>
        <dbReference type="Pfam" id="PF04542"/>
    </source>
</evidence>
<organism evidence="7 8">
    <name type="scientific">Fulvivirga kasyanovii</name>
    <dbReference type="NCBI Taxonomy" id="396812"/>
    <lineage>
        <taxon>Bacteria</taxon>
        <taxon>Pseudomonadati</taxon>
        <taxon>Bacteroidota</taxon>
        <taxon>Cytophagia</taxon>
        <taxon>Cytophagales</taxon>
        <taxon>Fulvivirgaceae</taxon>
        <taxon>Fulvivirga</taxon>
    </lineage>
</organism>
<evidence type="ECO:0000259" key="6">
    <source>
        <dbReference type="Pfam" id="PF08281"/>
    </source>
</evidence>